<dbReference type="SUPFAM" id="SSF90123">
    <property type="entry name" value="ABC transporter transmembrane region"/>
    <property type="match status" value="1"/>
</dbReference>
<feature type="transmembrane region" description="Helical" evidence="7">
    <location>
        <begin position="125"/>
        <end position="149"/>
    </location>
</feature>
<keyword evidence="3" id="KW-0547">Nucleotide-binding</keyword>
<evidence type="ECO:0000256" key="4">
    <source>
        <dbReference type="ARBA" id="ARBA00022840"/>
    </source>
</evidence>
<feature type="domain" description="ABC transmembrane type-1" evidence="9">
    <location>
        <begin position="27"/>
        <end position="297"/>
    </location>
</feature>
<dbReference type="EMBL" id="BAAACR010000009">
    <property type="protein sequence ID" value="GAA0212458.1"/>
    <property type="molecule type" value="Genomic_DNA"/>
</dbReference>
<dbReference type="InterPro" id="IPR027417">
    <property type="entry name" value="P-loop_NTPase"/>
</dbReference>
<keyword evidence="5 7" id="KW-1133">Transmembrane helix</keyword>
<dbReference type="Gene3D" id="3.40.50.300">
    <property type="entry name" value="P-loop containing nucleotide triphosphate hydrolases"/>
    <property type="match status" value="1"/>
</dbReference>
<dbReference type="PANTHER" id="PTHR24221">
    <property type="entry name" value="ATP-BINDING CASSETTE SUB-FAMILY B"/>
    <property type="match status" value="1"/>
</dbReference>
<evidence type="ECO:0000256" key="1">
    <source>
        <dbReference type="ARBA" id="ARBA00004651"/>
    </source>
</evidence>
<dbReference type="Proteomes" id="UP001500399">
    <property type="component" value="Unassembled WGS sequence"/>
</dbReference>
<evidence type="ECO:0000256" key="6">
    <source>
        <dbReference type="ARBA" id="ARBA00023136"/>
    </source>
</evidence>
<accession>A0ABN0T4M3</accession>
<keyword evidence="11" id="KW-1185">Reference proteome</keyword>
<dbReference type="Gene3D" id="1.20.1560.10">
    <property type="entry name" value="ABC transporter type 1, transmembrane domain"/>
    <property type="match status" value="1"/>
</dbReference>
<dbReference type="PANTHER" id="PTHR24221:SF590">
    <property type="entry name" value="COMPONENT LINKED WITH THE ASSEMBLY OF CYTOCHROME' TRANSPORT TRANSMEMBRANE ATP-BINDING PROTEIN ABC TRANSPORTER CYDD-RELATED"/>
    <property type="match status" value="1"/>
</dbReference>
<keyword evidence="6 7" id="KW-0472">Membrane</keyword>
<reference evidence="10 11" key="1">
    <citation type="journal article" date="2019" name="Int. J. Syst. Evol. Microbiol.">
        <title>The Global Catalogue of Microorganisms (GCM) 10K type strain sequencing project: providing services to taxonomists for standard genome sequencing and annotation.</title>
        <authorList>
            <consortium name="The Broad Institute Genomics Platform"/>
            <consortium name="The Broad Institute Genome Sequencing Center for Infectious Disease"/>
            <person name="Wu L."/>
            <person name="Ma J."/>
        </authorList>
    </citation>
    <scope>NUCLEOTIDE SEQUENCE [LARGE SCALE GENOMIC DNA]</scope>
    <source>
        <strain evidence="10 11">JCM 8542</strain>
    </source>
</reference>
<feature type="domain" description="ABC transporter" evidence="8">
    <location>
        <begin position="328"/>
        <end position="548"/>
    </location>
</feature>
<dbReference type="InterPro" id="IPR014216">
    <property type="entry name" value="ABC_transptr_CydD"/>
</dbReference>
<organism evidence="10 11">
    <name type="scientific">Selenomonas dianae</name>
    <dbReference type="NCBI Taxonomy" id="135079"/>
    <lineage>
        <taxon>Bacteria</taxon>
        <taxon>Bacillati</taxon>
        <taxon>Bacillota</taxon>
        <taxon>Negativicutes</taxon>
        <taxon>Selenomonadales</taxon>
        <taxon>Selenomonadaceae</taxon>
        <taxon>Selenomonas</taxon>
    </lineage>
</organism>
<dbReference type="CDD" id="cd18584">
    <property type="entry name" value="ABC_6TM_AarD_CydD"/>
    <property type="match status" value="1"/>
</dbReference>
<proteinExistence type="predicted"/>
<dbReference type="Pfam" id="PF00005">
    <property type="entry name" value="ABC_tran"/>
    <property type="match status" value="1"/>
</dbReference>
<dbReference type="PROSITE" id="PS50893">
    <property type="entry name" value="ABC_TRANSPORTER_2"/>
    <property type="match status" value="1"/>
</dbReference>
<dbReference type="SMART" id="SM00382">
    <property type="entry name" value="AAA"/>
    <property type="match status" value="1"/>
</dbReference>
<evidence type="ECO:0000313" key="10">
    <source>
        <dbReference type="EMBL" id="GAA0212458.1"/>
    </source>
</evidence>
<feature type="transmembrane region" description="Helical" evidence="7">
    <location>
        <begin position="234"/>
        <end position="259"/>
    </location>
</feature>
<dbReference type="PROSITE" id="PS50929">
    <property type="entry name" value="ABC_TM1F"/>
    <property type="match status" value="1"/>
</dbReference>
<dbReference type="InterPro" id="IPR003593">
    <property type="entry name" value="AAA+_ATPase"/>
</dbReference>
<dbReference type="RefSeq" id="WP_304986659.1">
    <property type="nucleotide sequence ID" value="NZ_BAAACR010000009.1"/>
</dbReference>
<dbReference type="InterPro" id="IPR011527">
    <property type="entry name" value="ABC1_TM_dom"/>
</dbReference>
<keyword evidence="4" id="KW-0067">ATP-binding</keyword>
<evidence type="ECO:0000259" key="8">
    <source>
        <dbReference type="PROSITE" id="PS50893"/>
    </source>
</evidence>
<dbReference type="Pfam" id="PF00664">
    <property type="entry name" value="ABC_membrane"/>
    <property type="match status" value="1"/>
</dbReference>
<dbReference type="CDD" id="cd03228">
    <property type="entry name" value="ABCC_MRP_Like"/>
    <property type="match status" value="1"/>
</dbReference>
<name>A0ABN0T4M3_9FIRM</name>
<comment type="subcellular location">
    <subcellularLocation>
        <location evidence="1">Cell membrane</location>
        <topology evidence="1">Multi-pass membrane protein</topology>
    </subcellularLocation>
</comment>
<gene>
    <name evidence="10" type="ORF">GCM10008919_14680</name>
</gene>
<dbReference type="SUPFAM" id="SSF52540">
    <property type="entry name" value="P-loop containing nucleoside triphosphate hydrolases"/>
    <property type="match status" value="1"/>
</dbReference>
<evidence type="ECO:0008006" key="12">
    <source>
        <dbReference type="Google" id="ProtNLM"/>
    </source>
</evidence>
<keyword evidence="2 7" id="KW-0812">Transmembrane</keyword>
<evidence type="ECO:0000256" key="3">
    <source>
        <dbReference type="ARBA" id="ARBA00022741"/>
    </source>
</evidence>
<evidence type="ECO:0000256" key="2">
    <source>
        <dbReference type="ARBA" id="ARBA00022692"/>
    </source>
</evidence>
<feature type="transmembrane region" description="Helical" evidence="7">
    <location>
        <begin position="155"/>
        <end position="173"/>
    </location>
</feature>
<dbReference type="InterPro" id="IPR039421">
    <property type="entry name" value="Type_1_exporter"/>
</dbReference>
<dbReference type="InterPro" id="IPR036640">
    <property type="entry name" value="ABC1_TM_sf"/>
</dbReference>
<sequence>MKKKKSILRSALQSERNMLLTRIAIELLHGGLVIAAAWETATIVNAAFMEHGGLAETASDLLMLFLCVLSMALLRLPKGRIEARLSDRIRLSARAALHKAMLLSGRSFEGALTLTLERVDALDPFFHTVLPTMIAGAVIIPLILIVTLIADPLSALLFLVTLPIAPFLLFLIGKATRRASERQWDKMQVLTDGFAELVRAAMTLKVFRRIDAEGAHLTHMSHSFAEASLSVLRLAFVSAFALELITTLSIALIAVSIGLRLLDGMMEFRTAFFVLILAPAFYQPLREGGIAFHAAMDAKTAEAALLPYVDLPPPADGTRSQILSPPAVRTENLSYRYPLTEETVLANLNLSFPAGKSTVLAGASGIGKSTLLLLLAGQIAPTEGSILLADGAGNANMFDLAHLSETTRAHLITYVPQEPHIFTATLAENVRLWLPNATDGAVTAALEAAALGDFLRTLPDGLQTPLGQGGHPLSAGQRHRLGLARAFFQNRPIVLLDEITAGLDGDTEALVIDALTRFAHHRTLILTSHRPALITWADHVITLGGGEI</sequence>
<dbReference type="InterPro" id="IPR003439">
    <property type="entry name" value="ABC_transporter-like_ATP-bd"/>
</dbReference>
<evidence type="ECO:0000313" key="11">
    <source>
        <dbReference type="Proteomes" id="UP001500399"/>
    </source>
</evidence>
<evidence type="ECO:0000256" key="5">
    <source>
        <dbReference type="ARBA" id="ARBA00022989"/>
    </source>
</evidence>
<evidence type="ECO:0000256" key="7">
    <source>
        <dbReference type="SAM" id="Phobius"/>
    </source>
</evidence>
<dbReference type="NCBIfam" id="TIGR02857">
    <property type="entry name" value="CydD"/>
    <property type="match status" value="1"/>
</dbReference>
<protein>
    <recommendedName>
        <fullName evidence="12">Thiol reductant ABC exporter subunit CydD</fullName>
    </recommendedName>
</protein>
<feature type="transmembrane region" description="Helical" evidence="7">
    <location>
        <begin position="58"/>
        <end position="76"/>
    </location>
</feature>
<comment type="caution">
    <text evidence="10">The sequence shown here is derived from an EMBL/GenBank/DDBJ whole genome shotgun (WGS) entry which is preliminary data.</text>
</comment>
<feature type="transmembrane region" description="Helical" evidence="7">
    <location>
        <begin position="20"/>
        <end position="38"/>
    </location>
</feature>
<evidence type="ECO:0000259" key="9">
    <source>
        <dbReference type="PROSITE" id="PS50929"/>
    </source>
</evidence>